<gene>
    <name evidence="4" type="ORF">Agabi119p4_2376</name>
</gene>
<dbReference type="SUPFAM" id="SSF160443">
    <property type="entry name" value="SMR domain-like"/>
    <property type="match status" value="1"/>
</dbReference>
<feature type="signal peptide" evidence="2">
    <location>
        <begin position="1"/>
        <end position="19"/>
    </location>
</feature>
<dbReference type="InterPro" id="IPR002625">
    <property type="entry name" value="Smr_dom"/>
</dbReference>
<dbReference type="AlphaFoldDB" id="A0A8H7KKB2"/>
<dbReference type="SMART" id="SM01162">
    <property type="entry name" value="DUF1771"/>
    <property type="match status" value="1"/>
</dbReference>
<dbReference type="Pfam" id="PF01713">
    <property type="entry name" value="Smr"/>
    <property type="match status" value="1"/>
</dbReference>
<feature type="chain" id="PRO_5034187319" description="Smr domain-containing protein" evidence="2">
    <location>
        <begin position="20"/>
        <end position="317"/>
    </location>
</feature>
<protein>
    <recommendedName>
        <fullName evidence="3">Smr domain-containing protein</fullName>
    </recommendedName>
</protein>
<evidence type="ECO:0000313" key="4">
    <source>
        <dbReference type="EMBL" id="KAF7783000.1"/>
    </source>
</evidence>
<dbReference type="InterPro" id="IPR013899">
    <property type="entry name" value="DUF1771"/>
</dbReference>
<keyword evidence="2" id="KW-0732">Signal</keyword>
<reference evidence="4 5" key="1">
    <citation type="journal article" name="Sci. Rep.">
        <title>Telomere-to-telomere assembled and centromere annotated genomes of the two main subspecies of the button mushroom Agaricus bisporus reveal especially polymorphic chromosome ends.</title>
        <authorList>
            <person name="Sonnenberg A.S.M."/>
            <person name="Sedaghat-Telgerd N."/>
            <person name="Lavrijssen B."/>
            <person name="Ohm R.A."/>
            <person name="Hendrickx P.M."/>
            <person name="Scholtmeijer K."/>
            <person name="Baars J.J.P."/>
            <person name="van Peer A."/>
        </authorList>
    </citation>
    <scope>NUCLEOTIDE SEQUENCE [LARGE SCALE GENOMIC DNA]</scope>
    <source>
        <strain evidence="4 5">H119_p4</strain>
    </source>
</reference>
<dbReference type="Pfam" id="PF08590">
    <property type="entry name" value="DUF1771"/>
    <property type="match status" value="1"/>
</dbReference>
<evidence type="ECO:0000313" key="5">
    <source>
        <dbReference type="Proteomes" id="UP000629468"/>
    </source>
</evidence>
<dbReference type="SMART" id="SM00463">
    <property type="entry name" value="SMR"/>
    <property type="match status" value="1"/>
</dbReference>
<organism evidence="4 5">
    <name type="scientific">Agaricus bisporus var. burnettii</name>
    <dbReference type="NCBI Taxonomy" id="192524"/>
    <lineage>
        <taxon>Eukaryota</taxon>
        <taxon>Fungi</taxon>
        <taxon>Dikarya</taxon>
        <taxon>Basidiomycota</taxon>
        <taxon>Agaricomycotina</taxon>
        <taxon>Agaricomycetes</taxon>
        <taxon>Agaricomycetidae</taxon>
        <taxon>Agaricales</taxon>
        <taxon>Agaricineae</taxon>
        <taxon>Agaricaceae</taxon>
        <taxon>Agaricus</taxon>
    </lineage>
</organism>
<evidence type="ECO:0000256" key="2">
    <source>
        <dbReference type="SAM" id="SignalP"/>
    </source>
</evidence>
<comment type="caution">
    <text evidence="4">The sequence shown here is derived from an EMBL/GenBank/DDBJ whole genome shotgun (WGS) entry which is preliminary data.</text>
</comment>
<dbReference type="Proteomes" id="UP000629468">
    <property type="component" value="Unassembled WGS sequence"/>
</dbReference>
<dbReference type="Gene3D" id="3.30.1370.110">
    <property type="match status" value="1"/>
</dbReference>
<dbReference type="EMBL" id="JABXXO010000003">
    <property type="protein sequence ID" value="KAF7783000.1"/>
    <property type="molecule type" value="Genomic_DNA"/>
</dbReference>
<dbReference type="PANTHER" id="PTHR47417">
    <property type="entry name" value="SMR DOMAIN-CONTAINING PROTEIN YPL199C"/>
    <property type="match status" value="1"/>
</dbReference>
<name>A0A8H7KKB2_AGABI</name>
<dbReference type="InterPro" id="IPR053020">
    <property type="entry name" value="Smr_domain_protein"/>
</dbReference>
<feature type="region of interest" description="Disordered" evidence="1">
    <location>
        <begin position="25"/>
        <end position="149"/>
    </location>
</feature>
<dbReference type="PROSITE" id="PS50828">
    <property type="entry name" value="SMR"/>
    <property type="match status" value="1"/>
</dbReference>
<evidence type="ECO:0000259" key="3">
    <source>
        <dbReference type="PROSITE" id="PS50828"/>
    </source>
</evidence>
<feature type="compositionally biased region" description="Low complexity" evidence="1">
    <location>
        <begin position="79"/>
        <end position="88"/>
    </location>
</feature>
<proteinExistence type="predicted"/>
<feature type="compositionally biased region" description="Polar residues" evidence="1">
    <location>
        <begin position="103"/>
        <end position="119"/>
    </location>
</feature>
<evidence type="ECO:0000256" key="1">
    <source>
        <dbReference type="SAM" id="MobiDB-lite"/>
    </source>
</evidence>
<feature type="compositionally biased region" description="Pro residues" evidence="1">
    <location>
        <begin position="28"/>
        <end position="40"/>
    </location>
</feature>
<sequence length="317" mass="35883">MPFFKPLLLLATFYGVCKLGSYLFSDDSPPPPPPPPPPSYPQSRSRSPRRAQGLGGQHAQAPSPHRCSSSCLAGRHVYQAQPPTTLQPQRPPVKTVSEHRPLSRQNVGQHHSQVESSLITDPYRSHDHHNPQVEPVRNAGASNKDDERDPHYVHLRNEAKKYYGLMIEARDESKIARDQGNRARARELSSKRTEYSDLMESYHEQASEWIFYQLNRNNDPGEVDLHGLYVKEAIPRVERKLKEARARGAPSIRFIVGQGRHSDDGIPKLKPAIENLIRESGLSSRIEQFNPGALIVDFDSHSESRGRDYLRDRTNQG</sequence>
<dbReference type="InterPro" id="IPR036063">
    <property type="entry name" value="Smr_dom_sf"/>
</dbReference>
<feature type="domain" description="Smr" evidence="3">
    <location>
        <begin position="223"/>
        <end position="299"/>
    </location>
</feature>
<dbReference type="PANTHER" id="PTHR47417:SF1">
    <property type="entry name" value="SMR DOMAIN-CONTAINING PROTEIN YPL199C"/>
    <property type="match status" value="1"/>
</dbReference>
<accession>A0A8H7KKB2</accession>